<dbReference type="FunFam" id="3.40.630.30:FF:000046">
    <property type="entry name" value="Dopamine N-acetyltransferase"/>
    <property type="match status" value="1"/>
</dbReference>
<evidence type="ECO:0000256" key="6">
    <source>
        <dbReference type="ARBA" id="ARBA00050189"/>
    </source>
</evidence>
<dbReference type="PANTHER" id="PTHR20905:SF1">
    <property type="entry name" value="AT07410P-RELATED"/>
    <property type="match status" value="1"/>
</dbReference>
<accession>A0A9N9T661</accession>
<organism evidence="15 16">
    <name type="scientific">Diabrotica balteata</name>
    <name type="common">Banded cucumber beetle</name>
    <dbReference type="NCBI Taxonomy" id="107213"/>
    <lineage>
        <taxon>Eukaryota</taxon>
        <taxon>Metazoa</taxon>
        <taxon>Ecdysozoa</taxon>
        <taxon>Arthropoda</taxon>
        <taxon>Hexapoda</taxon>
        <taxon>Insecta</taxon>
        <taxon>Pterygota</taxon>
        <taxon>Neoptera</taxon>
        <taxon>Endopterygota</taxon>
        <taxon>Coleoptera</taxon>
        <taxon>Polyphaga</taxon>
        <taxon>Cucujiformia</taxon>
        <taxon>Chrysomeloidea</taxon>
        <taxon>Chrysomelidae</taxon>
        <taxon>Galerucinae</taxon>
        <taxon>Diabroticina</taxon>
        <taxon>Diabroticites</taxon>
        <taxon>Diabrotica</taxon>
    </lineage>
</organism>
<dbReference type="Gene3D" id="3.40.630.30">
    <property type="match status" value="1"/>
</dbReference>
<evidence type="ECO:0000259" key="14">
    <source>
        <dbReference type="PROSITE" id="PS51186"/>
    </source>
</evidence>
<evidence type="ECO:0000256" key="8">
    <source>
        <dbReference type="ARBA" id="ARBA00051284"/>
    </source>
</evidence>
<dbReference type="Proteomes" id="UP001153709">
    <property type="component" value="Chromosome 8"/>
</dbReference>
<evidence type="ECO:0000313" key="16">
    <source>
        <dbReference type="Proteomes" id="UP001153709"/>
    </source>
</evidence>
<comment type="catalytic activity">
    <reaction evidence="9">
        <text>dopamine + acetyl-CoA = N-acetyldopamine + CoA + H(+)</text>
        <dbReference type="Rhea" id="RHEA:51388"/>
        <dbReference type="ChEBI" id="CHEBI:15378"/>
        <dbReference type="ChEBI" id="CHEBI:57287"/>
        <dbReference type="ChEBI" id="CHEBI:57288"/>
        <dbReference type="ChEBI" id="CHEBI:59905"/>
        <dbReference type="ChEBI" id="CHEBI:125678"/>
    </reaction>
    <physiologicalReaction direction="left-to-right" evidence="9">
        <dbReference type="Rhea" id="RHEA:51389"/>
    </physiologicalReaction>
</comment>
<dbReference type="CDD" id="cd04301">
    <property type="entry name" value="NAT_SF"/>
    <property type="match status" value="1"/>
</dbReference>
<feature type="domain" description="N-acetyltransferase" evidence="14">
    <location>
        <begin position="6"/>
        <end position="213"/>
    </location>
</feature>
<dbReference type="EMBL" id="OU898283">
    <property type="protein sequence ID" value="CAG9839515.1"/>
    <property type="molecule type" value="Genomic_DNA"/>
</dbReference>
<dbReference type="InterPro" id="IPR016181">
    <property type="entry name" value="Acyl_CoA_acyltransferase"/>
</dbReference>
<gene>
    <name evidence="15" type="ORF">DIABBA_LOCUS12275</name>
</gene>
<evidence type="ECO:0000256" key="9">
    <source>
        <dbReference type="ARBA" id="ARBA00051711"/>
    </source>
</evidence>
<comment type="catalytic activity">
    <reaction evidence="8">
        <text>serotonin + (5Z,8Z,11Z,14Z)-eicosatetraenoyl-CoA = N-[(5Z,8Z,11Z,14Z)-eicosatetraenoyl]-serotonin + CoA + H(+)</text>
        <dbReference type="Rhea" id="RHEA:51396"/>
        <dbReference type="ChEBI" id="CHEBI:15378"/>
        <dbReference type="ChEBI" id="CHEBI:57287"/>
        <dbReference type="ChEBI" id="CHEBI:57368"/>
        <dbReference type="ChEBI" id="CHEBI:132255"/>
        <dbReference type="ChEBI" id="CHEBI:350546"/>
    </reaction>
    <physiologicalReaction direction="left-to-right" evidence="8">
        <dbReference type="Rhea" id="RHEA:51397"/>
    </physiologicalReaction>
</comment>
<name>A0A9N9T661_DIABA</name>
<dbReference type="PROSITE" id="PS51186">
    <property type="entry name" value="GNAT"/>
    <property type="match status" value="1"/>
</dbReference>
<comment type="similarity">
    <text evidence="4">Belongs to the acetyltransferase family. AANAT subfamily.</text>
</comment>
<evidence type="ECO:0000313" key="15">
    <source>
        <dbReference type="EMBL" id="CAG9839515.1"/>
    </source>
</evidence>
<dbReference type="AlphaFoldDB" id="A0A9N9T661"/>
<comment type="catalytic activity">
    <reaction evidence="7">
        <text>serotonin + octadecanoyl-CoA = N-octadecanoyl-serotonin + CoA + H(+)</text>
        <dbReference type="Rhea" id="RHEA:51400"/>
        <dbReference type="ChEBI" id="CHEBI:15378"/>
        <dbReference type="ChEBI" id="CHEBI:57287"/>
        <dbReference type="ChEBI" id="CHEBI:57394"/>
        <dbReference type="ChEBI" id="CHEBI:134065"/>
        <dbReference type="ChEBI" id="CHEBI:350546"/>
    </reaction>
    <physiologicalReaction direction="left-to-right" evidence="7">
        <dbReference type="Rhea" id="RHEA:51401"/>
    </physiologicalReaction>
</comment>
<protein>
    <recommendedName>
        <fullName evidence="5">aralkylamine N-acetyltransferase</fullName>
        <ecNumber evidence="5">2.3.1.87</ecNumber>
    </recommendedName>
</protein>
<comment type="catalytic activity">
    <reaction evidence="10">
        <text>serotonin + (9Z)-octadecenoyl-CoA = N-(9Z-octadecenoyl)-serotonin + CoA + H(+)</text>
        <dbReference type="Rhea" id="RHEA:51392"/>
        <dbReference type="ChEBI" id="CHEBI:15378"/>
        <dbReference type="ChEBI" id="CHEBI:57287"/>
        <dbReference type="ChEBI" id="CHEBI:57387"/>
        <dbReference type="ChEBI" id="CHEBI:134064"/>
        <dbReference type="ChEBI" id="CHEBI:350546"/>
    </reaction>
    <physiologicalReaction direction="left-to-right" evidence="10">
        <dbReference type="Rhea" id="RHEA:51393"/>
    </physiologicalReaction>
</comment>
<dbReference type="OrthoDB" id="41532at2759"/>
<evidence type="ECO:0000256" key="11">
    <source>
        <dbReference type="ARBA" id="ARBA00052178"/>
    </source>
</evidence>
<comment type="catalytic activity">
    <reaction evidence="13">
        <text>serotonin + acetyl-CoA = N-acetylserotonin + CoA + H(+)</text>
        <dbReference type="Rhea" id="RHEA:25217"/>
        <dbReference type="ChEBI" id="CHEBI:15378"/>
        <dbReference type="ChEBI" id="CHEBI:17697"/>
        <dbReference type="ChEBI" id="CHEBI:57287"/>
        <dbReference type="ChEBI" id="CHEBI:57288"/>
        <dbReference type="ChEBI" id="CHEBI:350546"/>
        <dbReference type="EC" id="2.3.1.87"/>
    </reaction>
    <physiologicalReaction direction="left-to-right" evidence="13">
        <dbReference type="Rhea" id="RHEA:25218"/>
    </physiologicalReaction>
</comment>
<dbReference type="InterPro" id="IPR000182">
    <property type="entry name" value="GNAT_dom"/>
</dbReference>
<evidence type="ECO:0000256" key="3">
    <source>
        <dbReference type="ARBA" id="ARBA00037926"/>
    </source>
</evidence>
<evidence type="ECO:0000256" key="12">
    <source>
        <dbReference type="ARBA" id="ARBA00052335"/>
    </source>
</evidence>
<proteinExistence type="inferred from homology"/>
<dbReference type="SUPFAM" id="SSF55729">
    <property type="entry name" value="Acyl-CoA N-acyltransferases (Nat)"/>
    <property type="match status" value="1"/>
</dbReference>
<dbReference type="GO" id="GO:0004059">
    <property type="term" value="F:aralkylamine N-acetyltransferase activity"/>
    <property type="evidence" value="ECO:0007669"/>
    <property type="project" value="UniProtKB-EC"/>
</dbReference>
<dbReference type="PANTHER" id="PTHR20905">
    <property type="entry name" value="N-ACETYLTRANSFERASE-RELATED"/>
    <property type="match status" value="1"/>
</dbReference>
<evidence type="ECO:0000256" key="10">
    <source>
        <dbReference type="ARBA" id="ARBA00051823"/>
    </source>
</evidence>
<comment type="pathway">
    <text evidence="3">Aromatic compound metabolism; melatonin biosynthesis; melatonin from serotonin: step 1/2.</text>
</comment>
<reference evidence="15" key="1">
    <citation type="submission" date="2022-01" db="EMBL/GenBank/DDBJ databases">
        <authorList>
            <person name="King R."/>
        </authorList>
    </citation>
    <scope>NUCLEOTIDE SEQUENCE</scope>
</reference>
<comment type="catalytic activity">
    <reaction evidence="12">
        <text>dopamine + hexadecanoyl-CoA = N-hexadecanoyl-dopamine + CoA + H(+)</text>
        <dbReference type="Rhea" id="RHEA:51376"/>
        <dbReference type="ChEBI" id="CHEBI:15378"/>
        <dbReference type="ChEBI" id="CHEBI:57287"/>
        <dbReference type="ChEBI" id="CHEBI:57379"/>
        <dbReference type="ChEBI" id="CHEBI:59905"/>
        <dbReference type="ChEBI" id="CHEBI:134058"/>
    </reaction>
    <physiologicalReaction direction="left-to-right" evidence="12">
        <dbReference type="Rhea" id="RHEA:51377"/>
    </physiologicalReaction>
</comment>
<comment type="catalytic activity">
    <reaction evidence="11">
        <text>serotonin + hexadecanoyl-CoA = N-hexadecanoyl-serotonin + CoA + H(+)</text>
        <dbReference type="Rhea" id="RHEA:51384"/>
        <dbReference type="ChEBI" id="CHEBI:15378"/>
        <dbReference type="ChEBI" id="CHEBI:57287"/>
        <dbReference type="ChEBI" id="CHEBI:57379"/>
        <dbReference type="ChEBI" id="CHEBI:134059"/>
        <dbReference type="ChEBI" id="CHEBI:350546"/>
    </reaction>
    <physiologicalReaction direction="left-to-right" evidence="11">
        <dbReference type="Rhea" id="RHEA:51385"/>
    </physiologicalReaction>
</comment>
<sequence length="213" mass="24367">MPHCDYEVRIIQKEDRDDVIQFMRDYFMEDEPINRSINLITKEKPVNVPLEEYLVQDYDNGISTKAVRNGKMIGVCINPILERNKEHEKVESDNKDFLTIYNFLVYMDEHSNAFKQFPGVNKAITVSLVAVDSSCRGMGIAKDLIGRAQAAGKERGCGFMVVECSSRFTALAVKRMGFECIYTLPYKDYKVDGKIVFNTEPPHTEATVYVKKL</sequence>
<comment type="catalytic activity">
    <reaction evidence="6">
        <text>dopamine + (9Z)-octadecenoyl-CoA = N-(9Z-octadecanoyl)-dopamine + CoA + H(+)</text>
        <dbReference type="Rhea" id="RHEA:51380"/>
        <dbReference type="ChEBI" id="CHEBI:15378"/>
        <dbReference type="ChEBI" id="CHEBI:31883"/>
        <dbReference type="ChEBI" id="CHEBI:57287"/>
        <dbReference type="ChEBI" id="CHEBI:57387"/>
        <dbReference type="ChEBI" id="CHEBI:59905"/>
    </reaction>
    <physiologicalReaction direction="left-to-right" evidence="6">
        <dbReference type="Rhea" id="RHEA:51381"/>
    </physiologicalReaction>
</comment>
<keyword evidence="16" id="KW-1185">Reference proteome</keyword>
<evidence type="ECO:0000256" key="2">
    <source>
        <dbReference type="ARBA" id="ARBA00023315"/>
    </source>
</evidence>
<evidence type="ECO:0000256" key="4">
    <source>
        <dbReference type="ARBA" id="ARBA00038182"/>
    </source>
</evidence>
<evidence type="ECO:0000256" key="13">
    <source>
        <dbReference type="ARBA" id="ARBA00052491"/>
    </source>
</evidence>
<evidence type="ECO:0000256" key="5">
    <source>
        <dbReference type="ARBA" id="ARBA00039114"/>
    </source>
</evidence>
<keyword evidence="2" id="KW-0012">Acyltransferase</keyword>
<dbReference type="EC" id="2.3.1.87" evidence="5"/>
<keyword evidence="1" id="KW-0808">Transferase</keyword>
<evidence type="ECO:0000256" key="7">
    <source>
        <dbReference type="ARBA" id="ARBA00050849"/>
    </source>
</evidence>
<evidence type="ECO:0000256" key="1">
    <source>
        <dbReference type="ARBA" id="ARBA00022679"/>
    </source>
</evidence>
<dbReference type="Pfam" id="PF00583">
    <property type="entry name" value="Acetyltransf_1"/>
    <property type="match status" value="1"/>
</dbReference>